<accession>A0ABQ1XQ40</accession>
<keyword evidence="1" id="KW-0732">Signal</keyword>
<organism evidence="3 4">
    <name type="scientific">Glycocaulis albus</name>
    <dbReference type="NCBI Taxonomy" id="1382801"/>
    <lineage>
        <taxon>Bacteria</taxon>
        <taxon>Pseudomonadati</taxon>
        <taxon>Pseudomonadota</taxon>
        <taxon>Alphaproteobacteria</taxon>
        <taxon>Maricaulales</taxon>
        <taxon>Maricaulaceae</taxon>
        <taxon>Glycocaulis</taxon>
    </lineage>
</organism>
<proteinExistence type="predicted"/>
<sequence>MFIKTLVAGAIGAFALATSALANEPFTPQAFANAQSQNQPILVEIAADWCPTCQRQEEVIGQLQDEQRFDGLTVFRVDYDGQRDIVRQFRATTQSTLIVFRGENETARAAGITSESDIAALIATAYAD</sequence>
<evidence type="ECO:0000313" key="3">
    <source>
        <dbReference type="EMBL" id="GGG99871.1"/>
    </source>
</evidence>
<dbReference type="RefSeq" id="WP_188451922.1">
    <property type="nucleotide sequence ID" value="NZ_BMFS01000005.1"/>
</dbReference>
<keyword evidence="4" id="KW-1185">Reference proteome</keyword>
<feature type="chain" id="PRO_5046652124" description="Thioredoxin domain-containing protein" evidence="1">
    <location>
        <begin position="23"/>
        <end position="128"/>
    </location>
</feature>
<dbReference type="SUPFAM" id="SSF52833">
    <property type="entry name" value="Thioredoxin-like"/>
    <property type="match status" value="1"/>
</dbReference>
<protein>
    <recommendedName>
        <fullName evidence="2">Thioredoxin domain-containing protein</fullName>
    </recommendedName>
</protein>
<dbReference type="InterPro" id="IPR013766">
    <property type="entry name" value="Thioredoxin_domain"/>
</dbReference>
<dbReference type="CDD" id="cd02947">
    <property type="entry name" value="TRX_family"/>
    <property type="match status" value="1"/>
</dbReference>
<dbReference type="PANTHER" id="PTHR45663:SF11">
    <property type="entry name" value="GEO12009P1"/>
    <property type="match status" value="1"/>
</dbReference>
<name>A0ABQ1XQ40_9PROT</name>
<dbReference type="PROSITE" id="PS51352">
    <property type="entry name" value="THIOREDOXIN_2"/>
    <property type="match status" value="1"/>
</dbReference>
<evidence type="ECO:0000256" key="1">
    <source>
        <dbReference type="SAM" id="SignalP"/>
    </source>
</evidence>
<gene>
    <name evidence="3" type="ORF">GCM10007420_14700</name>
</gene>
<feature type="domain" description="Thioredoxin" evidence="2">
    <location>
        <begin position="5"/>
        <end position="127"/>
    </location>
</feature>
<reference evidence="4" key="1">
    <citation type="journal article" date="2019" name="Int. J. Syst. Evol. Microbiol.">
        <title>The Global Catalogue of Microorganisms (GCM) 10K type strain sequencing project: providing services to taxonomists for standard genome sequencing and annotation.</title>
        <authorList>
            <consortium name="The Broad Institute Genomics Platform"/>
            <consortium name="The Broad Institute Genome Sequencing Center for Infectious Disease"/>
            <person name="Wu L."/>
            <person name="Ma J."/>
        </authorList>
    </citation>
    <scope>NUCLEOTIDE SEQUENCE [LARGE SCALE GENOMIC DNA]</scope>
    <source>
        <strain evidence="4">CGMCC 1.12766</strain>
    </source>
</reference>
<dbReference type="EMBL" id="BMFS01000005">
    <property type="protein sequence ID" value="GGG99871.1"/>
    <property type="molecule type" value="Genomic_DNA"/>
</dbReference>
<dbReference type="PANTHER" id="PTHR45663">
    <property type="entry name" value="GEO12009P1"/>
    <property type="match status" value="1"/>
</dbReference>
<dbReference type="Proteomes" id="UP000648722">
    <property type="component" value="Unassembled WGS sequence"/>
</dbReference>
<dbReference type="Gene3D" id="3.40.30.10">
    <property type="entry name" value="Glutaredoxin"/>
    <property type="match status" value="1"/>
</dbReference>
<comment type="caution">
    <text evidence="3">The sequence shown here is derived from an EMBL/GenBank/DDBJ whole genome shotgun (WGS) entry which is preliminary data.</text>
</comment>
<dbReference type="Pfam" id="PF00085">
    <property type="entry name" value="Thioredoxin"/>
    <property type="match status" value="1"/>
</dbReference>
<evidence type="ECO:0000259" key="2">
    <source>
        <dbReference type="PROSITE" id="PS51352"/>
    </source>
</evidence>
<evidence type="ECO:0000313" key="4">
    <source>
        <dbReference type="Proteomes" id="UP000648722"/>
    </source>
</evidence>
<dbReference type="InterPro" id="IPR036249">
    <property type="entry name" value="Thioredoxin-like_sf"/>
</dbReference>
<feature type="signal peptide" evidence="1">
    <location>
        <begin position="1"/>
        <end position="22"/>
    </location>
</feature>